<keyword evidence="4" id="KW-0145">Chemotaxis</keyword>
<comment type="catalytic activity">
    <reaction evidence="3">
        <text>[protein]-L-glutamate 5-O-methyl ester + H2O = L-glutamyl-[protein] + methanol + H(+)</text>
        <dbReference type="Rhea" id="RHEA:23236"/>
        <dbReference type="Rhea" id="RHEA-COMP:10208"/>
        <dbReference type="Rhea" id="RHEA-COMP:10311"/>
        <dbReference type="ChEBI" id="CHEBI:15377"/>
        <dbReference type="ChEBI" id="CHEBI:15378"/>
        <dbReference type="ChEBI" id="CHEBI:17790"/>
        <dbReference type="ChEBI" id="CHEBI:29973"/>
        <dbReference type="ChEBI" id="CHEBI:82795"/>
        <dbReference type="EC" id="3.1.1.61"/>
    </reaction>
</comment>
<dbReference type="CDD" id="cd16433">
    <property type="entry name" value="CheB"/>
    <property type="match status" value="1"/>
</dbReference>
<dbReference type="PANTHER" id="PTHR42872:SF6">
    <property type="entry name" value="PROTEIN-GLUTAMATE METHYLESTERASE_PROTEIN-GLUTAMINE GLUTAMINASE"/>
    <property type="match status" value="1"/>
</dbReference>
<keyword evidence="1 4" id="KW-0378">Hydrolase</keyword>
<dbReference type="EC" id="3.1.1.61" evidence="2"/>
<evidence type="ECO:0000256" key="3">
    <source>
        <dbReference type="ARBA" id="ARBA00048267"/>
    </source>
</evidence>
<dbReference type="Gene3D" id="3.40.50.180">
    <property type="entry name" value="Methylesterase CheB, C-terminal domain"/>
    <property type="match status" value="1"/>
</dbReference>
<name>A0ABX0QGN7_9BACT</name>
<evidence type="ECO:0000313" key="6">
    <source>
        <dbReference type="EMBL" id="NID09269.1"/>
    </source>
</evidence>
<feature type="active site" evidence="4">
    <location>
        <position position="23"/>
    </location>
</feature>
<organism evidence="6 7">
    <name type="scientific">Fibrivirga algicola</name>
    <dbReference type="NCBI Taxonomy" id="2950420"/>
    <lineage>
        <taxon>Bacteria</taxon>
        <taxon>Pseudomonadati</taxon>
        <taxon>Bacteroidota</taxon>
        <taxon>Cytophagia</taxon>
        <taxon>Cytophagales</taxon>
        <taxon>Spirosomataceae</taxon>
        <taxon>Fibrivirga</taxon>
    </lineage>
</organism>
<sequence>MAQNRLMDTMPRSDYAVVVIGGSTGSLDVLLPVLAAIQPPLTVALIVVVHRKNTSSSGLADLLSLKTSVPVHEVDDKDELKPGNIYLAPADYHLLVERNGTFSLDDSEKVHYSRPAIDVTFESAADVYGAAAVGILLSGANADGTRGLNAIKQAGGLTAAQLPETALAAFMPQQAIANVAVDRVLDVPGLVQFLNELNAGRRIERPL</sequence>
<proteinExistence type="predicted"/>
<evidence type="ECO:0000313" key="7">
    <source>
        <dbReference type="Proteomes" id="UP000606008"/>
    </source>
</evidence>
<dbReference type="InterPro" id="IPR035909">
    <property type="entry name" value="CheB_C"/>
</dbReference>
<evidence type="ECO:0000256" key="1">
    <source>
        <dbReference type="ARBA" id="ARBA00022801"/>
    </source>
</evidence>
<reference evidence="7" key="2">
    <citation type="submission" date="2023-07" db="EMBL/GenBank/DDBJ databases">
        <authorList>
            <person name="Jung D.-H."/>
        </authorList>
    </citation>
    <scope>NUCLEOTIDE SEQUENCE [LARGE SCALE GENOMIC DNA]</scope>
    <source>
        <strain evidence="7">JA-25</strain>
    </source>
</reference>
<gene>
    <name evidence="6" type="ORF">F7231_03730</name>
</gene>
<feature type="active site" evidence="4">
    <location>
        <position position="50"/>
    </location>
</feature>
<dbReference type="RefSeq" id="WP_166690926.1">
    <property type="nucleotide sequence ID" value="NZ_WAEL01000001.1"/>
</dbReference>
<feature type="active site" evidence="4">
    <location>
        <position position="143"/>
    </location>
</feature>
<comment type="caution">
    <text evidence="6">The sequence shown here is derived from an EMBL/GenBank/DDBJ whole genome shotgun (WGS) entry which is preliminary data.</text>
</comment>
<dbReference type="SUPFAM" id="SSF52738">
    <property type="entry name" value="Methylesterase CheB, C-terminal domain"/>
    <property type="match status" value="1"/>
</dbReference>
<evidence type="ECO:0000256" key="4">
    <source>
        <dbReference type="PROSITE-ProRule" id="PRU00050"/>
    </source>
</evidence>
<keyword evidence="7" id="KW-1185">Reference proteome</keyword>
<protein>
    <recommendedName>
        <fullName evidence="2">protein-glutamate methylesterase</fullName>
        <ecNumber evidence="2">3.1.1.61</ecNumber>
    </recommendedName>
</protein>
<dbReference type="EMBL" id="WAEL01000001">
    <property type="protein sequence ID" value="NID09269.1"/>
    <property type="molecule type" value="Genomic_DNA"/>
</dbReference>
<evidence type="ECO:0000259" key="5">
    <source>
        <dbReference type="PROSITE" id="PS50122"/>
    </source>
</evidence>
<feature type="domain" description="CheB-type methylesterase" evidence="5">
    <location>
        <begin position="11"/>
        <end position="187"/>
    </location>
</feature>
<dbReference type="InterPro" id="IPR000673">
    <property type="entry name" value="Sig_transdc_resp-reg_Me-estase"/>
</dbReference>
<dbReference type="Proteomes" id="UP000606008">
    <property type="component" value="Unassembled WGS sequence"/>
</dbReference>
<dbReference type="PROSITE" id="PS50122">
    <property type="entry name" value="CHEB"/>
    <property type="match status" value="1"/>
</dbReference>
<dbReference type="PANTHER" id="PTHR42872">
    <property type="entry name" value="PROTEIN-GLUTAMATE METHYLESTERASE/PROTEIN-GLUTAMINE GLUTAMINASE"/>
    <property type="match status" value="1"/>
</dbReference>
<evidence type="ECO:0000256" key="2">
    <source>
        <dbReference type="ARBA" id="ARBA00039140"/>
    </source>
</evidence>
<reference evidence="7" key="1">
    <citation type="submission" date="2019-09" db="EMBL/GenBank/DDBJ databases">
        <authorList>
            <person name="Jung D.-H."/>
        </authorList>
    </citation>
    <scope>NUCLEOTIDE SEQUENCE [LARGE SCALE GENOMIC DNA]</scope>
    <source>
        <strain evidence="7">JA-25</strain>
    </source>
</reference>
<dbReference type="Pfam" id="PF01339">
    <property type="entry name" value="CheB_methylest"/>
    <property type="match status" value="1"/>
</dbReference>
<accession>A0ABX0QGN7</accession>